<feature type="binding site" evidence="17">
    <location>
        <position position="243"/>
    </location>
    <ligand>
        <name>(6S)-NADPHX</name>
        <dbReference type="ChEBI" id="CHEBI:64076"/>
    </ligand>
</feature>
<dbReference type="GO" id="GO:0005524">
    <property type="term" value="F:ATP binding"/>
    <property type="evidence" value="ECO:0007669"/>
    <property type="project" value="UniProtKB-UniRule"/>
</dbReference>
<comment type="caution">
    <text evidence="18">Lacks conserved residue(s) required for the propagation of feature annotation.</text>
</comment>
<evidence type="ECO:0000256" key="16">
    <source>
        <dbReference type="ARBA" id="ARBA00049209"/>
    </source>
</evidence>
<evidence type="ECO:0000313" key="22">
    <source>
        <dbReference type="EMBL" id="KAB7739363.1"/>
    </source>
</evidence>
<dbReference type="NCBIfam" id="TIGR00197">
    <property type="entry name" value="yjeF_nterm"/>
    <property type="match status" value="1"/>
</dbReference>
<evidence type="ECO:0000256" key="5">
    <source>
        <dbReference type="ARBA" id="ARBA00022723"/>
    </source>
</evidence>
<dbReference type="SUPFAM" id="SSF53613">
    <property type="entry name" value="Ribokinase-like"/>
    <property type="match status" value="1"/>
</dbReference>
<dbReference type="EC" id="4.2.1.136" evidence="19"/>
<dbReference type="HAMAP" id="MF_01965">
    <property type="entry name" value="NADHX_dehydratase"/>
    <property type="match status" value="1"/>
</dbReference>
<dbReference type="AlphaFoldDB" id="A0A6N6VHD9"/>
<comment type="similarity">
    <text evidence="18">Belongs to the NnrE/AIBP family.</text>
</comment>
<comment type="cofactor">
    <cofactor evidence="17">
        <name>Mg(2+)</name>
        <dbReference type="ChEBI" id="CHEBI:18420"/>
    </cofactor>
</comment>
<dbReference type="Proteomes" id="UP000468901">
    <property type="component" value="Unassembled WGS sequence"/>
</dbReference>
<dbReference type="GO" id="GO:0052856">
    <property type="term" value="F:NAD(P)HX epimerase activity"/>
    <property type="evidence" value="ECO:0007669"/>
    <property type="project" value="UniProtKB-UniRule"/>
</dbReference>
<feature type="binding site" evidence="18">
    <location>
        <position position="144"/>
    </location>
    <ligand>
        <name>K(+)</name>
        <dbReference type="ChEBI" id="CHEBI:29103"/>
    </ligand>
</feature>
<keyword evidence="13" id="KW-0511">Multifunctional enzyme</keyword>
<comment type="similarity">
    <text evidence="17">Belongs to the NnrD/CARKD family.</text>
</comment>
<feature type="domain" description="YjeF N-terminal" evidence="21">
    <location>
        <begin position="1"/>
        <end position="198"/>
    </location>
</feature>
<dbReference type="HAMAP" id="MF_01966">
    <property type="entry name" value="NADHX_epimerase"/>
    <property type="match status" value="1"/>
</dbReference>
<evidence type="ECO:0000256" key="8">
    <source>
        <dbReference type="ARBA" id="ARBA00022857"/>
    </source>
</evidence>
<comment type="function">
    <text evidence="18">Catalyzes the epimerization of the S- and R-forms of NAD(P)HX, a damaged form of NAD(P)H that is a result of enzymatic or heat-dependent hydration. This is a prerequisite for the S-specific NAD(P)H-hydrate dehydratase to allow the repair of both epimers of NAD(P)HX.</text>
</comment>
<dbReference type="InterPro" id="IPR004443">
    <property type="entry name" value="YjeF_N_dom"/>
</dbReference>
<accession>A0A6N6VHD9</accession>
<dbReference type="PANTHER" id="PTHR12592">
    <property type="entry name" value="ATP-DEPENDENT (S)-NAD(P)H-HYDRATE DEHYDRATASE FAMILY MEMBER"/>
    <property type="match status" value="1"/>
</dbReference>
<evidence type="ECO:0000256" key="14">
    <source>
        <dbReference type="ARBA" id="ARBA00025153"/>
    </source>
</evidence>
<dbReference type="PROSITE" id="PS51385">
    <property type="entry name" value="YJEF_N"/>
    <property type="match status" value="1"/>
</dbReference>
<dbReference type="SUPFAM" id="SSF64153">
    <property type="entry name" value="YjeF N-terminal domain-like"/>
    <property type="match status" value="1"/>
</dbReference>
<comment type="function">
    <text evidence="17">Catalyzes the dehydration of the S-form of NAD(P)HX at the expense of ADP, which is converted to AMP. Together with NAD(P)HX epimerase, which catalyzes the epimerization of the S- and R-forms, the enzyme allows the repair of both epimers of NAD(P)HX, a damaged form of NAD(P)H that is a result of enzymatic or heat-dependent hydration.</text>
</comment>
<keyword evidence="5 18" id="KW-0479">Metal-binding</keyword>
<keyword evidence="11 18" id="KW-0413">Isomerase</keyword>
<evidence type="ECO:0000256" key="10">
    <source>
        <dbReference type="ARBA" id="ARBA00023027"/>
    </source>
</evidence>
<dbReference type="Gene3D" id="3.40.50.10260">
    <property type="entry name" value="YjeF N-terminal domain"/>
    <property type="match status" value="1"/>
</dbReference>
<feature type="binding site" evidence="18">
    <location>
        <position position="48"/>
    </location>
    <ligand>
        <name>K(+)</name>
        <dbReference type="ChEBI" id="CHEBI:29103"/>
    </ligand>
</feature>
<dbReference type="PIRSF" id="PIRSF017184">
    <property type="entry name" value="Nnr"/>
    <property type="match status" value="1"/>
</dbReference>
<keyword evidence="9 18" id="KW-0630">Potassium</keyword>
<evidence type="ECO:0000256" key="1">
    <source>
        <dbReference type="ARBA" id="ARBA00000013"/>
    </source>
</evidence>
<keyword evidence="6 17" id="KW-0547">Nucleotide-binding</keyword>
<organism evidence="22 23">
    <name type="scientific">Parvibaculum sedimenti</name>
    <dbReference type="NCBI Taxonomy" id="2608632"/>
    <lineage>
        <taxon>Bacteria</taxon>
        <taxon>Pseudomonadati</taxon>
        <taxon>Pseudomonadota</taxon>
        <taxon>Alphaproteobacteria</taxon>
        <taxon>Hyphomicrobiales</taxon>
        <taxon>Parvibaculaceae</taxon>
        <taxon>Parvibaculum</taxon>
    </lineage>
</organism>
<dbReference type="PROSITE" id="PS51383">
    <property type="entry name" value="YJEF_C_3"/>
    <property type="match status" value="1"/>
</dbReference>
<comment type="catalytic activity">
    <reaction evidence="15 17 19">
        <text>(6S)-NADHX + ADP = AMP + phosphate + NADH + H(+)</text>
        <dbReference type="Rhea" id="RHEA:32223"/>
        <dbReference type="ChEBI" id="CHEBI:15378"/>
        <dbReference type="ChEBI" id="CHEBI:43474"/>
        <dbReference type="ChEBI" id="CHEBI:57945"/>
        <dbReference type="ChEBI" id="CHEBI:64074"/>
        <dbReference type="ChEBI" id="CHEBI:456215"/>
        <dbReference type="ChEBI" id="CHEBI:456216"/>
        <dbReference type="EC" id="4.2.1.136"/>
    </reaction>
</comment>
<evidence type="ECO:0000256" key="6">
    <source>
        <dbReference type="ARBA" id="ARBA00022741"/>
    </source>
</evidence>
<dbReference type="Pfam" id="PF03853">
    <property type="entry name" value="YjeF_N"/>
    <property type="match status" value="1"/>
</dbReference>
<dbReference type="CDD" id="cd01171">
    <property type="entry name" value="YXKO-related"/>
    <property type="match status" value="1"/>
</dbReference>
<evidence type="ECO:0000256" key="2">
    <source>
        <dbReference type="ARBA" id="ARBA00000909"/>
    </source>
</evidence>
<feature type="binding site" evidence="17">
    <location>
        <position position="424"/>
    </location>
    <ligand>
        <name>AMP</name>
        <dbReference type="ChEBI" id="CHEBI:456215"/>
    </ligand>
</feature>
<feature type="binding site" evidence="18">
    <location>
        <position position="141"/>
    </location>
    <ligand>
        <name>(6S)-NADPHX</name>
        <dbReference type="ChEBI" id="CHEBI:64076"/>
    </ligand>
</feature>
<dbReference type="InterPro" id="IPR036652">
    <property type="entry name" value="YjeF_N_dom_sf"/>
</dbReference>
<dbReference type="EMBL" id="WESC01000011">
    <property type="protein sequence ID" value="KAB7739363.1"/>
    <property type="molecule type" value="Genomic_DNA"/>
</dbReference>
<evidence type="ECO:0000256" key="3">
    <source>
        <dbReference type="ARBA" id="ARBA00006001"/>
    </source>
</evidence>
<feature type="binding site" evidence="18">
    <location>
        <position position="108"/>
    </location>
    <ligand>
        <name>K(+)</name>
        <dbReference type="ChEBI" id="CHEBI:29103"/>
    </ligand>
</feature>
<evidence type="ECO:0000313" key="23">
    <source>
        <dbReference type="Proteomes" id="UP000468901"/>
    </source>
</evidence>
<sequence length="484" mass="49780">MARSDRLTIEGGKPGIELMENAGRLVAEAVAARFPRGPVSVLCGPGNNGGDGFIAARLLRDWGWGVTLFLLGERERLTGDAAEAAHRWAGPVHPLTADAAQGASFVVDGIFGAGLSREVAGAVAELIGRVNEAKLPVAAIDVPTGLDGDTGEVRGAAFEAKLTVTFFRKKPGHMVFPGRRLCGELVVGEIGTAEGVLDEIKPTTFENAPEVWAEAFPRPSVEGHKYSRGHAVVVSGGPSSTGAARLGARGALRAGAGLVTVASPPNAVAINAAQLTSIMLKPFAGADSLTRLLEDKRMNACLIGPGCGIGPSTRENVLAALLSGASMVLDADALTSFMEIPRDLFVAIQGYFAGPTVLTPHEGEFRRLFPNNVAGGRLARARAAAVESGAVVVLKGPDTIVAAPDGRAVVNANAGPELATAGSGDVLGGIILGLLAQGVPAFEAASMGVWLHGEAGRCYGMGLISEDLPEMLPSVYRDLVQKLG</sequence>
<dbReference type="EC" id="5.1.99.6" evidence="19"/>
<comment type="similarity">
    <text evidence="3 19">In the N-terminal section; belongs to the NnrE/AIBP family.</text>
</comment>
<evidence type="ECO:0000256" key="17">
    <source>
        <dbReference type="HAMAP-Rule" id="MF_01965"/>
    </source>
</evidence>
<feature type="binding site" evidence="17">
    <location>
        <position position="361"/>
    </location>
    <ligand>
        <name>(6S)-NADPHX</name>
        <dbReference type="ChEBI" id="CHEBI:64076"/>
    </ligand>
</feature>
<evidence type="ECO:0000256" key="7">
    <source>
        <dbReference type="ARBA" id="ARBA00022840"/>
    </source>
</evidence>
<feature type="binding site" evidence="17">
    <location>
        <begin position="395"/>
        <end position="399"/>
    </location>
    <ligand>
        <name>AMP</name>
        <dbReference type="ChEBI" id="CHEBI:456215"/>
    </ligand>
</feature>
<keyword evidence="8 17" id="KW-0521">NADP</keyword>
<evidence type="ECO:0000256" key="13">
    <source>
        <dbReference type="ARBA" id="ARBA00023268"/>
    </source>
</evidence>
<comment type="cofactor">
    <cofactor evidence="18 19">
        <name>K(+)</name>
        <dbReference type="ChEBI" id="CHEBI:29103"/>
    </cofactor>
    <text evidence="18 19">Binds 1 potassium ion per subunit.</text>
</comment>
<evidence type="ECO:0000256" key="12">
    <source>
        <dbReference type="ARBA" id="ARBA00023239"/>
    </source>
</evidence>
<evidence type="ECO:0000256" key="4">
    <source>
        <dbReference type="ARBA" id="ARBA00009524"/>
    </source>
</evidence>
<name>A0A6N6VHD9_9HYPH</name>
<comment type="similarity">
    <text evidence="4 19">In the C-terminal section; belongs to the NnrD/CARKD family.</text>
</comment>
<keyword evidence="12 17" id="KW-0456">Lyase</keyword>
<dbReference type="GO" id="GO:0052855">
    <property type="term" value="F:ADP-dependent NAD(P)H-hydrate dehydratase activity"/>
    <property type="evidence" value="ECO:0007669"/>
    <property type="project" value="UniProtKB-UniRule"/>
</dbReference>
<dbReference type="InterPro" id="IPR029056">
    <property type="entry name" value="Ribokinase-like"/>
</dbReference>
<gene>
    <name evidence="17" type="primary">nnrD</name>
    <name evidence="18" type="synonym">nnrE</name>
    <name evidence="22" type="ORF">F2P47_12560</name>
</gene>
<dbReference type="Gene3D" id="3.40.1190.20">
    <property type="match status" value="1"/>
</dbReference>
<keyword evidence="10 17" id="KW-0520">NAD</keyword>
<dbReference type="GO" id="GO:0110051">
    <property type="term" value="P:metabolite repair"/>
    <property type="evidence" value="ECO:0007669"/>
    <property type="project" value="TreeGrafter"/>
</dbReference>
<feature type="binding site" evidence="17">
    <location>
        <position position="306"/>
    </location>
    <ligand>
        <name>(6S)-NADPHX</name>
        <dbReference type="ChEBI" id="CHEBI:64076"/>
    </ligand>
</feature>
<dbReference type="Pfam" id="PF01256">
    <property type="entry name" value="Carb_kinase"/>
    <property type="match status" value="1"/>
</dbReference>
<feature type="binding site" evidence="18">
    <location>
        <begin position="112"/>
        <end position="118"/>
    </location>
    <ligand>
        <name>(6S)-NADPHX</name>
        <dbReference type="ChEBI" id="CHEBI:64076"/>
    </ligand>
</feature>
<dbReference type="PANTHER" id="PTHR12592:SF0">
    <property type="entry name" value="ATP-DEPENDENT (S)-NAD(P)H-HYDRATE DEHYDRATASE"/>
    <property type="match status" value="1"/>
</dbReference>
<comment type="catalytic activity">
    <reaction evidence="2 18 19">
        <text>(6R)-NADPHX = (6S)-NADPHX</text>
        <dbReference type="Rhea" id="RHEA:32227"/>
        <dbReference type="ChEBI" id="CHEBI:64076"/>
        <dbReference type="ChEBI" id="CHEBI:64077"/>
        <dbReference type="EC" id="5.1.99.6"/>
    </reaction>
</comment>
<dbReference type="GO" id="GO:0046496">
    <property type="term" value="P:nicotinamide nucleotide metabolic process"/>
    <property type="evidence" value="ECO:0007669"/>
    <property type="project" value="UniProtKB-UniRule"/>
</dbReference>
<evidence type="ECO:0000256" key="18">
    <source>
        <dbReference type="HAMAP-Rule" id="MF_01966"/>
    </source>
</evidence>
<evidence type="ECO:0000256" key="9">
    <source>
        <dbReference type="ARBA" id="ARBA00022958"/>
    </source>
</evidence>
<keyword evidence="7 17" id="KW-0067">ATP-binding</keyword>
<dbReference type="NCBIfam" id="TIGR00196">
    <property type="entry name" value="yjeF_cterm"/>
    <property type="match status" value="1"/>
</dbReference>
<dbReference type="GO" id="GO:0046872">
    <property type="term" value="F:metal ion binding"/>
    <property type="evidence" value="ECO:0007669"/>
    <property type="project" value="UniProtKB-UniRule"/>
</dbReference>
<protein>
    <recommendedName>
        <fullName evidence="19">Bifunctional NAD(P)H-hydrate repair enzyme</fullName>
    </recommendedName>
    <alternativeName>
        <fullName evidence="19">Nicotinamide nucleotide repair protein</fullName>
    </alternativeName>
    <domain>
        <recommendedName>
            <fullName evidence="19">ADP-dependent (S)-NAD(P)H-hydrate dehydratase</fullName>
            <ecNumber evidence="19">4.2.1.136</ecNumber>
        </recommendedName>
        <alternativeName>
            <fullName evidence="19">ADP-dependent NAD(P)HX dehydratase</fullName>
        </alternativeName>
    </domain>
    <domain>
        <recommendedName>
            <fullName evidence="19">NAD(P)H-hydrate epimerase</fullName>
            <ecNumber evidence="19">5.1.99.6</ecNumber>
        </recommendedName>
    </domain>
</protein>
<evidence type="ECO:0000256" key="15">
    <source>
        <dbReference type="ARBA" id="ARBA00048238"/>
    </source>
</evidence>
<comment type="catalytic activity">
    <reaction evidence="16 17 19">
        <text>(6S)-NADPHX + ADP = AMP + phosphate + NADPH + H(+)</text>
        <dbReference type="Rhea" id="RHEA:32235"/>
        <dbReference type="ChEBI" id="CHEBI:15378"/>
        <dbReference type="ChEBI" id="CHEBI:43474"/>
        <dbReference type="ChEBI" id="CHEBI:57783"/>
        <dbReference type="ChEBI" id="CHEBI:64076"/>
        <dbReference type="ChEBI" id="CHEBI:456215"/>
        <dbReference type="ChEBI" id="CHEBI:456216"/>
        <dbReference type="EC" id="4.2.1.136"/>
    </reaction>
</comment>
<evidence type="ECO:0000256" key="11">
    <source>
        <dbReference type="ARBA" id="ARBA00023235"/>
    </source>
</evidence>
<dbReference type="InterPro" id="IPR000631">
    <property type="entry name" value="CARKD"/>
</dbReference>
<evidence type="ECO:0000259" key="20">
    <source>
        <dbReference type="PROSITE" id="PS51383"/>
    </source>
</evidence>
<keyword evidence="23" id="KW-1185">Reference proteome</keyword>
<comment type="subunit">
    <text evidence="17">Homotetramer.</text>
</comment>
<proteinExistence type="inferred from homology"/>
<comment type="function">
    <text evidence="14 19">Bifunctional enzyme that catalyzes the epimerization of the S- and R-forms of NAD(P)HX and the dehydration of the S-form of NAD(P)HX at the expense of ADP, which is converted to AMP. This allows the repair of both epimers of NAD(P)HX, a damaged form of NAD(P)H that is a result of enzymatic or heat-dependent hydration.</text>
</comment>
<feature type="domain" description="YjeF C-terminal" evidence="20">
    <location>
        <begin position="208"/>
        <end position="479"/>
    </location>
</feature>
<dbReference type="InterPro" id="IPR030677">
    <property type="entry name" value="Nnr"/>
</dbReference>
<evidence type="ECO:0000259" key="21">
    <source>
        <dbReference type="PROSITE" id="PS51385"/>
    </source>
</evidence>
<comment type="catalytic activity">
    <reaction evidence="1 18 19">
        <text>(6R)-NADHX = (6S)-NADHX</text>
        <dbReference type="Rhea" id="RHEA:32215"/>
        <dbReference type="ChEBI" id="CHEBI:64074"/>
        <dbReference type="ChEBI" id="CHEBI:64075"/>
        <dbReference type="EC" id="5.1.99.6"/>
    </reaction>
</comment>
<reference evidence="22 23" key="1">
    <citation type="submission" date="2019-09" db="EMBL/GenBank/DDBJ databases">
        <title>Parvibaculum sedimenti sp. nov., isolated from sediment.</title>
        <authorList>
            <person name="Wang Y."/>
        </authorList>
    </citation>
    <scope>NUCLEOTIDE SEQUENCE [LARGE SCALE GENOMIC DNA]</scope>
    <source>
        <strain evidence="22 23">HXT-9</strain>
    </source>
</reference>
<evidence type="ECO:0000256" key="19">
    <source>
        <dbReference type="PIRNR" id="PIRNR017184"/>
    </source>
</evidence>
<feature type="binding site" evidence="17">
    <location>
        <position position="425"/>
    </location>
    <ligand>
        <name>(6S)-NADPHX</name>
        <dbReference type="ChEBI" id="CHEBI:64076"/>
    </ligand>
</feature>
<comment type="caution">
    <text evidence="22">The sequence shown here is derived from an EMBL/GenBank/DDBJ whole genome shotgun (WGS) entry which is preliminary data.</text>
</comment>
<feature type="binding site" evidence="18">
    <location>
        <begin position="47"/>
        <end position="51"/>
    </location>
    <ligand>
        <name>(6S)-NADPHX</name>
        <dbReference type="ChEBI" id="CHEBI:64076"/>
    </ligand>
</feature>